<reference evidence="7 8" key="1">
    <citation type="submission" date="2017-02" db="EMBL/GenBank/DDBJ databases">
        <authorList>
            <person name="Peterson S.W."/>
        </authorList>
    </citation>
    <scope>NUCLEOTIDE SEQUENCE [LARGE SCALE GENOMIC DNA]</scope>
    <source>
        <strain evidence="7 8">ATCC 51222</strain>
    </source>
</reference>
<dbReference type="GO" id="GO:0016829">
    <property type="term" value="F:lyase activity"/>
    <property type="evidence" value="ECO:0007669"/>
    <property type="project" value="UniProtKB-KW"/>
</dbReference>
<keyword evidence="2 5" id="KW-0479">Metal-binding</keyword>
<evidence type="ECO:0000256" key="1">
    <source>
        <dbReference type="ARBA" id="ARBA00022691"/>
    </source>
</evidence>
<dbReference type="PIRSF" id="PIRSF004869">
    <property type="entry name" value="PflX_prd"/>
    <property type="match status" value="1"/>
</dbReference>
<dbReference type="SUPFAM" id="SSF102114">
    <property type="entry name" value="Radical SAM enzymes"/>
    <property type="match status" value="1"/>
</dbReference>
<proteinExistence type="predicted"/>
<dbReference type="InterPro" id="IPR040085">
    <property type="entry name" value="MJ0674-like"/>
</dbReference>
<feature type="binding site" evidence="5">
    <location>
        <position position="63"/>
    </location>
    <ligand>
        <name>[4Fe-4S] cluster</name>
        <dbReference type="ChEBI" id="CHEBI:49883"/>
        <note>4Fe-4S-S-AdoMet</note>
    </ligand>
</feature>
<comment type="cofactor">
    <cofactor evidence="5">
        <name>[4Fe-4S] cluster</name>
        <dbReference type="ChEBI" id="CHEBI:49883"/>
    </cofactor>
    <text evidence="5">Binds 1 [4Fe-4S] cluster. The cluster is coordinated with 3 cysteines and an exchangeable S-adenosyl-L-methionine.</text>
</comment>
<dbReference type="STRING" id="290054.SAMN02745114_01403"/>
<feature type="binding site" evidence="5">
    <location>
        <position position="56"/>
    </location>
    <ligand>
        <name>[4Fe-4S] cluster</name>
        <dbReference type="ChEBI" id="CHEBI:49883"/>
        <note>4Fe-4S-S-AdoMet</note>
    </ligand>
</feature>
<dbReference type="SFLD" id="SFLDS00029">
    <property type="entry name" value="Radical_SAM"/>
    <property type="match status" value="1"/>
</dbReference>
<keyword evidence="7" id="KW-0670">Pyruvate</keyword>
<keyword evidence="7" id="KW-0456">Lyase</keyword>
<dbReference type="Proteomes" id="UP000190657">
    <property type="component" value="Unassembled WGS sequence"/>
</dbReference>
<dbReference type="SFLD" id="SFLDG01099">
    <property type="entry name" value="Uncharacterised_Radical_SAM_Su"/>
    <property type="match status" value="1"/>
</dbReference>
<evidence type="ECO:0000256" key="4">
    <source>
        <dbReference type="ARBA" id="ARBA00023014"/>
    </source>
</evidence>
<dbReference type="RefSeq" id="WP_078768865.1">
    <property type="nucleotide sequence ID" value="NZ_FUWW01000016.1"/>
</dbReference>
<evidence type="ECO:0000259" key="6">
    <source>
        <dbReference type="Pfam" id="PF04055"/>
    </source>
</evidence>
<evidence type="ECO:0000256" key="2">
    <source>
        <dbReference type="ARBA" id="ARBA00022723"/>
    </source>
</evidence>
<keyword evidence="4 5" id="KW-0411">Iron-sulfur</keyword>
<dbReference type="InterPro" id="IPR013785">
    <property type="entry name" value="Aldolase_TIM"/>
</dbReference>
<feature type="domain" description="Radical SAM core" evidence="6">
    <location>
        <begin position="51"/>
        <end position="179"/>
    </location>
</feature>
<dbReference type="Pfam" id="PF04055">
    <property type="entry name" value="Radical_SAM"/>
    <property type="match status" value="1"/>
</dbReference>
<dbReference type="PANTHER" id="PTHR43075:SF1">
    <property type="entry name" value="FORMATE LYASE ACTIVATING ENZYME, PUTATIVE (AFU_ORTHOLOGUE AFUA_2G15630)-RELATED"/>
    <property type="match status" value="1"/>
</dbReference>
<name>A0A1T4MX72_9FIRM</name>
<dbReference type="InterPro" id="IPR007197">
    <property type="entry name" value="rSAM"/>
</dbReference>
<dbReference type="GO" id="GO:0046872">
    <property type="term" value="F:metal ion binding"/>
    <property type="evidence" value="ECO:0007669"/>
    <property type="project" value="UniProtKB-KW"/>
</dbReference>
<dbReference type="InterPro" id="IPR058240">
    <property type="entry name" value="rSAM_sf"/>
</dbReference>
<gene>
    <name evidence="7" type="ORF">SAMN02745114_01403</name>
</gene>
<dbReference type="InterPro" id="IPR016431">
    <property type="entry name" value="Pyrv-formate_lyase-activ_prd"/>
</dbReference>
<dbReference type="EMBL" id="FUWW01000016">
    <property type="protein sequence ID" value="SJZ71258.1"/>
    <property type="molecule type" value="Genomic_DNA"/>
</dbReference>
<sequence length="292" mass="33079">MICNACPRGCNVDREVSLGYCKSPEKFKLARASLHYWEEPCISGKNGSGAIFFSGCNLGCVFCQNYEISHGCKGVEVSDDKLIDIMKRLVDEGANNINFVNPTHYSLQLLRVLEKYKPPVPIVYNTSGYDSVETLKMLDGAVDIYLPDFKYIRPEKALKYSKAEDYPQVAEEALAEMKRQVGEDVFDENGIMQRGMIIRHLVLPSNTNLSISALDYLAENFGDTYISVMAQYVPCGDLTEYKEINRPLTQREYDKVVNHIFYLGLQKIFVQELEAASDEFIPDFDFTGVVDF</sequence>
<dbReference type="Gene3D" id="3.20.20.70">
    <property type="entry name" value="Aldolase class I"/>
    <property type="match status" value="1"/>
</dbReference>
<feature type="binding site" evidence="5">
    <location>
        <position position="60"/>
    </location>
    <ligand>
        <name>[4Fe-4S] cluster</name>
        <dbReference type="ChEBI" id="CHEBI:49883"/>
        <note>4Fe-4S-S-AdoMet</note>
    </ligand>
</feature>
<evidence type="ECO:0000256" key="3">
    <source>
        <dbReference type="ARBA" id="ARBA00023004"/>
    </source>
</evidence>
<keyword evidence="3 5" id="KW-0408">Iron</keyword>
<organism evidence="7 8">
    <name type="scientific">Eubacterium coprostanoligenes</name>
    <dbReference type="NCBI Taxonomy" id="290054"/>
    <lineage>
        <taxon>Bacteria</taxon>
        <taxon>Bacillati</taxon>
        <taxon>Bacillota</taxon>
        <taxon>Clostridia</taxon>
        <taxon>Eubacteriales</taxon>
        <taxon>Eubacteriaceae</taxon>
        <taxon>Eubacterium</taxon>
    </lineage>
</organism>
<keyword evidence="8" id="KW-1185">Reference proteome</keyword>
<evidence type="ECO:0000313" key="7">
    <source>
        <dbReference type="EMBL" id="SJZ71258.1"/>
    </source>
</evidence>
<dbReference type="CDD" id="cd01335">
    <property type="entry name" value="Radical_SAM"/>
    <property type="match status" value="1"/>
</dbReference>
<evidence type="ECO:0000256" key="5">
    <source>
        <dbReference type="PIRSR" id="PIRSR004869-50"/>
    </source>
</evidence>
<dbReference type="PANTHER" id="PTHR43075">
    <property type="entry name" value="FORMATE LYASE ACTIVATING ENZYME, PUTATIVE (AFU_ORTHOLOGUE AFUA_2G15630)-RELATED"/>
    <property type="match status" value="1"/>
</dbReference>
<dbReference type="GO" id="GO:0051536">
    <property type="term" value="F:iron-sulfur cluster binding"/>
    <property type="evidence" value="ECO:0007669"/>
    <property type="project" value="UniProtKB-KW"/>
</dbReference>
<evidence type="ECO:0000313" key="8">
    <source>
        <dbReference type="Proteomes" id="UP000190657"/>
    </source>
</evidence>
<accession>A0A1T4MX72</accession>
<dbReference type="OrthoDB" id="9778883at2"/>
<dbReference type="AlphaFoldDB" id="A0A1T4MX72"/>
<protein>
    <submittedName>
        <fullName evidence="7">Putative pyruvate formate lyase activating enzyme</fullName>
    </submittedName>
</protein>
<keyword evidence="1 5" id="KW-0949">S-adenosyl-L-methionine</keyword>